<dbReference type="Pfam" id="PF14392">
    <property type="entry name" value="zf-CCHC_4"/>
    <property type="match status" value="1"/>
</dbReference>
<evidence type="ECO:0000313" key="4">
    <source>
        <dbReference type="Proteomes" id="UP000593579"/>
    </source>
</evidence>
<reference evidence="3 4" key="1">
    <citation type="journal article" date="2019" name="Genome Biol. Evol.">
        <title>Insights into the evolution of the New World diploid cottons (Gossypium, subgenus Houzingenia) based on genome sequencing.</title>
        <authorList>
            <person name="Grover C.E."/>
            <person name="Arick M.A. 2nd"/>
            <person name="Thrash A."/>
            <person name="Conover J.L."/>
            <person name="Sanders W.S."/>
            <person name="Peterson D.G."/>
            <person name="Frelichowski J.E."/>
            <person name="Scheffler J.A."/>
            <person name="Scheffler B.E."/>
            <person name="Wendel J.F."/>
        </authorList>
    </citation>
    <scope>NUCLEOTIDE SEQUENCE [LARGE SCALE GENOMIC DNA]</scope>
    <source>
        <strain evidence="3">5</strain>
        <tissue evidence="3">Leaf</tissue>
    </source>
</reference>
<dbReference type="EMBL" id="JABEZY010273306">
    <property type="protein sequence ID" value="MBA0756104.1"/>
    <property type="molecule type" value="Genomic_DNA"/>
</dbReference>
<dbReference type="Proteomes" id="UP000593579">
    <property type="component" value="Unassembled WGS sequence"/>
</dbReference>
<dbReference type="InterPro" id="IPR040256">
    <property type="entry name" value="At4g02000-like"/>
</dbReference>
<dbReference type="Gene3D" id="3.60.10.10">
    <property type="entry name" value="Endonuclease/exonuclease/phosphatase"/>
    <property type="match status" value="1"/>
</dbReference>
<protein>
    <recommendedName>
        <fullName evidence="2">Zinc knuckle CX2CX4HX4C domain-containing protein</fullName>
    </recommendedName>
</protein>
<feature type="compositionally biased region" description="Basic and acidic residues" evidence="1">
    <location>
        <begin position="193"/>
        <end position="208"/>
    </location>
</feature>
<dbReference type="InterPro" id="IPR025836">
    <property type="entry name" value="Zn_knuckle_CX2CX4HX4C"/>
</dbReference>
<feature type="region of interest" description="Disordered" evidence="1">
    <location>
        <begin position="193"/>
        <end position="240"/>
    </location>
</feature>
<gene>
    <name evidence="3" type="ORF">Gogos_022415</name>
</gene>
<feature type="domain" description="Zinc knuckle CX2CX4HX4C" evidence="2">
    <location>
        <begin position="102"/>
        <end position="150"/>
    </location>
</feature>
<dbReference type="OrthoDB" id="960225at2759"/>
<evidence type="ECO:0000313" key="3">
    <source>
        <dbReference type="EMBL" id="MBA0756104.1"/>
    </source>
</evidence>
<evidence type="ECO:0000256" key="1">
    <source>
        <dbReference type="SAM" id="MobiDB-lite"/>
    </source>
</evidence>
<comment type="caution">
    <text evidence="3">The sequence shown here is derived from an EMBL/GenBank/DDBJ whole genome shotgun (WGS) entry which is preliminary data.</text>
</comment>
<feature type="compositionally biased region" description="Basic and acidic residues" evidence="1">
    <location>
        <begin position="215"/>
        <end position="225"/>
    </location>
</feature>
<dbReference type="SUPFAM" id="SSF56219">
    <property type="entry name" value="DNase I-like"/>
    <property type="match status" value="1"/>
</dbReference>
<sequence>MGEDINELLERLTFSEEESRKVISSNRFSTNPKGYEAWAVGKTMSNEKINREAMSRVLKSLWFIKEEVSFVALTEGIILVKFGTTEDRDGGWTEYIRVKIKIDVSKPLRRVVYHVGGEEKEIVCAIKYERVRTFCYICGIMGHSTQKCDKRVEHLESGKNSFQFGSWLRVQVNGNGQARGNWRNGVEIIESKLDDINETNDSKERSGEENGPMGFKEKEKAKGGEEESESGSPIEKRPTRSIHSLVQLEDQNTFRFTDFYGHADLNQRNRSWDIVKRVGRTVKETWIVGGDFNAIVNEAEKKGAS</sequence>
<dbReference type="PANTHER" id="PTHR31286">
    <property type="entry name" value="GLYCINE-RICH CELL WALL STRUCTURAL PROTEIN 1.8-LIKE"/>
    <property type="match status" value="1"/>
</dbReference>
<dbReference type="InterPro" id="IPR036691">
    <property type="entry name" value="Endo/exonu/phosph_ase_sf"/>
</dbReference>
<keyword evidence="4" id="KW-1185">Reference proteome</keyword>
<organism evidence="3 4">
    <name type="scientific">Gossypium gossypioides</name>
    <name type="common">Mexican cotton</name>
    <name type="synonym">Selera gossypioides</name>
    <dbReference type="NCBI Taxonomy" id="34282"/>
    <lineage>
        <taxon>Eukaryota</taxon>
        <taxon>Viridiplantae</taxon>
        <taxon>Streptophyta</taxon>
        <taxon>Embryophyta</taxon>
        <taxon>Tracheophyta</taxon>
        <taxon>Spermatophyta</taxon>
        <taxon>Magnoliopsida</taxon>
        <taxon>eudicotyledons</taxon>
        <taxon>Gunneridae</taxon>
        <taxon>Pentapetalae</taxon>
        <taxon>rosids</taxon>
        <taxon>malvids</taxon>
        <taxon>Malvales</taxon>
        <taxon>Malvaceae</taxon>
        <taxon>Malvoideae</taxon>
        <taxon>Gossypium</taxon>
    </lineage>
</organism>
<evidence type="ECO:0000259" key="2">
    <source>
        <dbReference type="Pfam" id="PF14392"/>
    </source>
</evidence>
<accession>A0A7J9D696</accession>
<dbReference type="PANTHER" id="PTHR31286:SF178">
    <property type="entry name" value="DUF4283 DOMAIN-CONTAINING PROTEIN"/>
    <property type="match status" value="1"/>
</dbReference>
<dbReference type="AlphaFoldDB" id="A0A7J9D696"/>
<proteinExistence type="predicted"/>
<name>A0A7J9D696_GOSGO</name>